<keyword evidence="2" id="KW-1185">Reference proteome</keyword>
<proteinExistence type="predicted"/>
<organism evidence="1 2">
    <name type="scientific">Fusarium decemcellulare</name>
    <dbReference type="NCBI Taxonomy" id="57161"/>
    <lineage>
        <taxon>Eukaryota</taxon>
        <taxon>Fungi</taxon>
        <taxon>Dikarya</taxon>
        <taxon>Ascomycota</taxon>
        <taxon>Pezizomycotina</taxon>
        <taxon>Sordariomycetes</taxon>
        <taxon>Hypocreomycetidae</taxon>
        <taxon>Hypocreales</taxon>
        <taxon>Nectriaceae</taxon>
        <taxon>Fusarium</taxon>
        <taxon>Fusarium decemcellulare species complex</taxon>
    </lineage>
</organism>
<sequence>MPINVALVGGGIWAREEHLPAILASKDLVLKAVYSRTNKSALSIADNVSYPLDSYTDEDGKGFDVLLERTDIEAVVISLPIKNQIEYIRQALLAGKHVLSEKPVGENMEEAKHLIKWYRTEIKGPSWCVAENWRFLESYRYAAKHIKSLGRVLTFYGKQHSLVVPEGKFYQTEWRKNPTHQGGFLLDGGVHYIAGIRQLLAAQDGNQITQVSAFTTLLRDYLPPVDTAHAIFKTQSGATGSFQISVGSSSTADEWTVECERGWVKINGHGGGSEVTVSKDGQVTTETIQNEKTGVPPEIRAWGEALVAGRVNKEQEPEAALADLELIELMLKSGDNQGATMDCVHQDV</sequence>
<dbReference type="Proteomes" id="UP001148629">
    <property type="component" value="Unassembled WGS sequence"/>
</dbReference>
<dbReference type="EMBL" id="JANRMS010000373">
    <property type="protein sequence ID" value="KAJ3541062.1"/>
    <property type="molecule type" value="Genomic_DNA"/>
</dbReference>
<reference evidence="1" key="1">
    <citation type="submission" date="2022-08" db="EMBL/GenBank/DDBJ databases">
        <title>Genome Sequence of Fusarium decemcellulare.</title>
        <authorList>
            <person name="Buettner E."/>
        </authorList>
    </citation>
    <scope>NUCLEOTIDE SEQUENCE</scope>
    <source>
        <strain evidence="1">Babe19</strain>
    </source>
</reference>
<accession>A0ACC1SJE7</accession>
<protein>
    <submittedName>
        <fullName evidence="1">Uncharacterized protein</fullName>
    </submittedName>
</protein>
<evidence type="ECO:0000313" key="2">
    <source>
        <dbReference type="Proteomes" id="UP001148629"/>
    </source>
</evidence>
<name>A0ACC1SJE7_9HYPO</name>
<evidence type="ECO:0000313" key="1">
    <source>
        <dbReference type="EMBL" id="KAJ3541062.1"/>
    </source>
</evidence>
<comment type="caution">
    <text evidence="1">The sequence shown here is derived from an EMBL/GenBank/DDBJ whole genome shotgun (WGS) entry which is preliminary data.</text>
</comment>
<gene>
    <name evidence="1" type="ORF">NM208_g4777</name>
</gene>